<dbReference type="Proteomes" id="UP000663840">
    <property type="component" value="Unassembled WGS sequence"/>
</dbReference>
<comment type="caution">
    <text evidence="8">The sequence shown here is derived from an EMBL/GenBank/DDBJ whole genome shotgun (WGS) entry which is preliminary data.</text>
</comment>
<comment type="subcellular location">
    <subcellularLocation>
        <location evidence="1">Cytoplasm</location>
    </subcellularLocation>
</comment>
<evidence type="ECO:0000256" key="7">
    <source>
        <dbReference type="SAM" id="MobiDB-lite"/>
    </source>
</evidence>
<sequence length="874" mass="95467">MRPALSLKARRIASQVHEATSRLIQSGSLREPPAWYSAVVDYPPLPLPPRAPPQRPDYDLPKAKHSHHHAHHTPQKHSRTPRPKADAIEYPEDRIRRQFYMDHPFEAYRPRSLIENAPGVETYQGVTGAAWTRLRQRGRNPSPEDVVKFALNLHDNLEVPLSEAYATAVAQYRSLRSERRVATAVAVLEAEAIGAQFGPTEIERGFELEAAALKSWEGAESGGATAAGVGKQWSAEAPGEFPGSWTRGQEIVSEEHPLDRQAVKTLKIHAPSASAADIAQANEFFSQKGSLAARNLPFSPQAFGLGQGPAHFAAGPSQADFEAAFNASKGRMGTPADLMAMSNMKIRSSTDPSVWLQEWDEGKAEGQHIASMSSPLSPMAMNFRHPGLSTGFYMPPMMQSPGIADEKGKAKAQDAEFEAAFARFEEITQESKAKDADSTGTTDMDAVWNKISTAHNSAKSSSLHRQNLAEFEAELQAKREAEQAEILGQDDQESDYAAIMRELGKEAMAAEAVEAEAEYAEAMKQMWEEGLGDYGGPDAGFANIGDGGVIFDGNGVPALEQYRFDEKNPHLEEQGDPRSFLDDAKAILAHPSGTGSLREAGLLLEAAIQRGQLGEGGYESWVLLGEVRGMDEREAEGLIALREGVNRGAPPEALLSLAISYTNESYNRAAQHTLRQYLHTRFPDIVGPKDVQPESLAPWAGHELTTDLFLRVARSQHASGQPVDPDVQSGLGTLYYANGEYDKAVDCFASALSIRPKDYLLWNRYGSCLSNSNRPAEALDAYREALQLRPGYTRAIYNVGVACMNIDAYHEAAEHFLGALVVQGAGPGGSGTNDNDPLWSTLQRTFVLMDRTDLAEIARGGRNVEDFRSRGFNF</sequence>
<keyword evidence="3" id="KW-0963">Cytoplasm</keyword>
<accession>A0A8H3BZN8</accession>
<evidence type="ECO:0000256" key="4">
    <source>
        <dbReference type="ARBA" id="ARBA00022737"/>
    </source>
</evidence>
<dbReference type="GO" id="GO:0016560">
    <property type="term" value="P:protein import into peroxisome matrix, docking"/>
    <property type="evidence" value="ECO:0007669"/>
    <property type="project" value="TreeGrafter"/>
</dbReference>
<dbReference type="AlphaFoldDB" id="A0A8H3BZN8"/>
<keyword evidence="4" id="KW-0677">Repeat</keyword>
<dbReference type="GO" id="GO:0005763">
    <property type="term" value="C:mitochondrial small ribosomal subunit"/>
    <property type="evidence" value="ECO:0007669"/>
    <property type="project" value="InterPro"/>
</dbReference>
<feature type="repeat" description="TPR" evidence="6">
    <location>
        <begin position="759"/>
        <end position="792"/>
    </location>
</feature>
<dbReference type="GO" id="GO:0003735">
    <property type="term" value="F:structural constituent of ribosome"/>
    <property type="evidence" value="ECO:0007669"/>
    <property type="project" value="InterPro"/>
</dbReference>
<dbReference type="Gene3D" id="1.25.40.10">
    <property type="entry name" value="Tetratricopeptide repeat domain"/>
    <property type="match status" value="1"/>
</dbReference>
<feature type="repeat" description="TPR" evidence="6">
    <location>
        <begin position="725"/>
        <end position="758"/>
    </location>
</feature>
<organism evidence="8 9">
    <name type="scientific">Rhizoctonia solani</name>
    <dbReference type="NCBI Taxonomy" id="456999"/>
    <lineage>
        <taxon>Eukaryota</taxon>
        <taxon>Fungi</taxon>
        <taxon>Dikarya</taxon>
        <taxon>Basidiomycota</taxon>
        <taxon>Agaricomycotina</taxon>
        <taxon>Agaricomycetes</taxon>
        <taxon>Cantharellales</taxon>
        <taxon>Ceratobasidiaceae</taxon>
        <taxon>Rhizoctonia</taxon>
    </lineage>
</organism>
<feature type="compositionally biased region" description="Basic residues" evidence="7">
    <location>
        <begin position="63"/>
        <end position="82"/>
    </location>
</feature>
<comment type="similarity">
    <text evidence="2">Belongs to the peroxisomal targeting signal receptor family.</text>
</comment>
<dbReference type="InterPro" id="IPR024111">
    <property type="entry name" value="PEX5/PEX5L"/>
</dbReference>
<dbReference type="InterPro" id="IPR011990">
    <property type="entry name" value="TPR-like_helical_dom_sf"/>
</dbReference>
<evidence type="ECO:0000256" key="5">
    <source>
        <dbReference type="ARBA" id="ARBA00022803"/>
    </source>
</evidence>
<dbReference type="PROSITE" id="PS50005">
    <property type="entry name" value="TPR"/>
    <property type="match status" value="2"/>
</dbReference>
<proteinExistence type="inferred from homology"/>
<feature type="region of interest" description="Disordered" evidence="7">
    <location>
        <begin position="46"/>
        <end position="84"/>
    </location>
</feature>
<dbReference type="PROSITE" id="PS50293">
    <property type="entry name" value="TPR_REGION"/>
    <property type="match status" value="1"/>
</dbReference>
<evidence type="ECO:0000256" key="3">
    <source>
        <dbReference type="ARBA" id="ARBA00022490"/>
    </source>
</evidence>
<dbReference type="PANTHER" id="PTHR10130:SF9">
    <property type="entry name" value="PEROXISOMAL TARGETING SIGNAL RECEPTOR"/>
    <property type="match status" value="1"/>
</dbReference>
<evidence type="ECO:0000256" key="2">
    <source>
        <dbReference type="ARBA" id="ARBA00005348"/>
    </source>
</evidence>
<keyword evidence="5 6" id="KW-0802">TPR repeat</keyword>
<dbReference type="PANTHER" id="PTHR10130">
    <property type="entry name" value="PEROXISOMAL TARGETING SIGNAL 1 RECEPTOR PEX5"/>
    <property type="match status" value="1"/>
</dbReference>
<dbReference type="SMART" id="SM00028">
    <property type="entry name" value="TPR"/>
    <property type="match status" value="3"/>
</dbReference>
<dbReference type="GO" id="GO:0005829">
    <property type="term" value="C:cytosol"/>
    <property type="evidence" value="ECO:0007669"/>
    <property type="project" value="TreeGrafter"/>
</dbReference>
<dbReference type="EMBL" id="CAJMWR010003754">
    <property type="protein sequence ID" value="CAE6469680.1"/>
    <property type="molecule type" value="Genomic_DNA"/>
</dbReference>
<protein>
    <recommendedName>
        <fullName evidence="10">Peroxisomal targeting signal receptor</fullName>
    </recommendedName>
</protein>
<name>A0A8H3BZN8_9AGAM</name>
<evidence type="ECO:0000313" key="9">
    <source>
        <dbReference type="Proteomes" id="UP000663840"/>
    </source>
</evidence>
<evidence type="ECO:0000256" key="1">
    <source>
        <dbReference type="ARBA" id="ARBA00004496"/>
    </source>
</evidence>
<dbReference type="GO" id="GO:0005052">
    <property type="term" value="F:peroxisome matrix targeting signal-1 binding"/>
    <property type="evidence" value="ECO:0007669"/>
    <property type="project" value="TreeGrafter"/>
</dbReference>
<evidence type="ECO:0000256" key="6">
    <source>
        <dbReference type="PROSITE-ProRule" id="PRU00339"/>
    </source>
</evidence>
<dbReference type="InterPro" id="IPR019734">
    <property type="entry name" value="TPR_rpt"/>
</dbReference>
<dbReference type="Pfam" id="PF13432">
    <property type="entry name" value="TPR_16"/>
    <property type="match status" value="1"/>
</dbReference>
<evidence type="ECO:0000313" key="8">
    <source>
        <dbReference type="EMBL" id="CAE6469680.1"/>
    </source>
</evidence>
<evidence type="ECO:0008006" key="10">
    <source>
        <dbReference type="Google" id="ProtNLM"/>
    </source>
</evidence>
<dbReference type="GO" id="GO:0005778">
    <property type="term" value="C:peroxisomal membrane"/>
    <property type="evidence" value="ECO:0007669"/>
    <property type="project" value="TreeGrafter"/>
</dbReference>
<gene>
    <name evidence="8" type="ORF">RDB_LOCUS114768</name>
</gene>
<dbReference type="Pfam" id="PF13741">
    <property type="entry name" value="MRP-S25"/>
    <property type="match status" value="1"/>
</dbReference>
<reference evidence="8" key="1">
    <citation type="submission" date="2021-01" db="EMBL/GenBank/DDBJ databases">
        <authorList>
            <person name="Kaushik A."/>
        </authorList>
    </citation>
    <scope>NUCLEOTIDE SEQUENCE</scope>
    <source>
        <strain evidence="8">AG1-1A</strain>
    </source>
</reference>
<dbReference type="InterPro" id="IPR016939">
    <property type="entry name" value="Ribosomal_mS23_fun"/>
</dbReference>
<dbReference type="SUPFAM" id="SSF48452">
    <property type="entry name" value="TPR-like"/>
    <property type="match status" value="1"/>
</dbReference>
<feature type="compositionally biased region" description="Pro residues" evidence="7">
    <location>
        <begin position="46"/>
        <end position="55"/>
    </location>
</feature>